<reference evidence="1" key="2">
    <citation type="submission" date="2021-09" db="EMBL/GenBank/DDBJ databases">
        <authorList>
            <person name="Gilroy R."/>
        </authorList>
    </citation>
    <scope>NUCLEOTIDE SEQUENCE</scope>
    <source>
        <strain evidence="1">7318</strain>
    </source>
</reference>
<reference evidence="1" key="1">
    <citation type="journal article" date="2021" name="PeerJ">
        <title>Extensive microbial diversity within the chicken gut microbiome revealed by metagenomics and culture.</title>
        <authorList>
            <person name="Gilroy R."/>
            <person name="Ravi A."/>
            <person name="Getino M."/>
            <person name="Pursley I."/>
            <person name="Horton D.L."/>
            <person name="Alikhan N.F."/>
            <person name="Baker D."/>
            <person name="Gharbi K."/>
            <person name="Hall N."/>
            <person name="Watson M."/>
            <person name="Adriaenssens E.M."/>
            <person name="Foster-Nyarko E."/>
            <person name="Jarju S."/>
            <person name="Secka A."/>
            <person name="Antonio M."/>
            <person name="Oren A."/>
            <person name="Chaudhuri R.R."/>
            <person name="La Ragione R."/>
            <person name="Hildebrand F."/>
            <person name="Pallen M.J."/>
        </authorList>
    </citation>
    <scope>NUCLEOTIDE SEQUENCE</scope>
    <source>
        <strain evidence="1">7318</strain>
    </source>
</reference>
<evidence type="ECO:0000313" key="1">
    <source>
        <dbReference type="EMBL" id="HJF85726.1"/>
    </source>
</evidence>
<dbReference type="EMBL" id="DYVR01000242">
    <property type="protein sequence ID" value="HJF85726.1"/>
    <property type="molecule type" value="Genomic_DNA"/>
</dbReference>
<gene>
    <name evidence="1" type="ORF">K8V65_08710</name>
</gene>
<protein>
    <recommendedName>
        <fullName evidence="3">Helix-turn-helix domain-containing protein</fullName>
    </recommendedName>
</protein>
<name>A0A921LA68_9FIRM</name>
<proteinExistence type="predicted"/>
<accession>A0A921LA68</accession>
<evidence type="ECO:0000313" key="2">
    <source>
        <dbReference type="Proteomes" id="UP000780768"/>
    </source>
</evidence>
<sequence>MKYCLVAQMAARWQLSERTVRNYCAKGKITGAFFTGKTWNIPETAQKPLRKKCSKKSENNLLAVLQREKESKLSGGIYHRLQIEW</sequence>
<comment type="caution">
    <text evidence="1">The sequence shown here is derived from an EMBL/GenBank/DDBJ whole genome shotgun (WGS) entry which is preliminary data.</text>
</comment>
<evidence type="ECO:0008006" key="3">
    <source>
        <dbReference type="Google" id="ProtNLM"/>
    </source>
</evidence>
<organism evidence="1 2">
    <name type="scientific">Megamonas hypermegale</name>
    <dbReference type="NCBI Taxonomy" id="158847"/>
    <lineage>
        <taxon>Bacteria</taxon>
        <taxon>Bacillati</taxon>
        <taxon>Bacillota</taxon>
        <taxon>Negativicutes</taxon>
        <taxon>Selenomonadales</taxon>
        <taxon>Selenomonadaceae</taxon>
        <taxon>Megamonas</taxon>
    </lineage>
</organism>
<dbReference type="AlphaFoldDB" id="A0A921LA68"/>
<dbReference type="Proteomes" id="UP000780768">
    <property type="component" value="Unassembled WGS sequence"/>
</dbReference>